<keyword evidence="3" id="KW-1185">Reference proteome</keyword>
<dbReference type="InterPro" id="IPR036770">
    <property type="entry name" value="Ankyrin_rpt-contain_sf"/>
</dbReference>
<evidence type="ECO:0000256" key="1">
    <source>
        <dbReference type="SAM" id="MobiDB-lite"/>
    </source>
</evidence>
<dbReference type="Proteomes" id="UP000800235">
    <property type="component" value="Unassembled WGS sequence"/>
</dbReference>
<protein>
    <recommendedName>
        <fullName evidence="4">Ankyrin repeat protein</fullName>
    </recommendedName>
</protein>
<sequence>MAPRNRPKYSINGGLSTRRPNDSKIPGRSSVSKVRRSVRQATSERAGSVGPNILQVIEMEELGVVSHPNAGLCFREAIDALEGGMITKEEYFRHLITHYSGLRHPFDLKEDAIHQLMITEKVANSIRKYSLQSGYEVFTEQELDACHRLMMFCTEDDLGNFITTFDELSSRSSLLLHPMTTLAAMEGSDKIFRFCVPHAIEAKMDIYIAIQEIIYSHPEILDFLLEHNWQNIQNSPKALQKGGFLTKSLLPGPGRRLEVLKWILDHGARIPQEEYKMMAMDPPQPKVLRFLLELNPKGILRFGMLQHAAGQGNIAILEKLIEAGANVNQDPPDLGDIREPGPYKALWMAINAEHGQIMDKHINAARLLLKNGADMNLPAGNGRREETAFQAA</sequence>
<evidence type="ECO:0000313" key="2">
    <source>
        <dbReference type="EMBL" id="KAF2431509.1"/>
    </source>
</evidence>
<dbReference type="SUPFAM" id="SSF48403">
    <property type="entry name" value="Ankyrin repeat"/>
    <property type="match status" value="1"/>
</dbReference>
<reference evidence="2" key="1">
    <citation type="journal article" date="2020" name="Stud. Mycol.">
        <title>101 Dothideomycetes genomes: a test case for predicting lifestyles and emergence of pathogens.</title>
        <authorList>
            <person name="Haridas S."/>
            <person name="Albert R."/>
            <person name="Binder M."/>
            <person name="Bloem J."/>
            <person name="Labutti K."/>
            <person name="Salamov A."/>
            <person name="Andreopoulos B."/>
            <person name="Baker S."/>
            <person name="Barry K."/>
            <person name="Bills G."/>
            <person name="Bluhm B."/>
            <person name="Cannon C."/>
            <person name="Castanera R."/>
            <person name="Culley D."/>
            <person name="Daum C."/>
            <person name="Ezra D."/>
            <person name="Gonzalez J."/>
            <person name="Henrissat B."/>
            <person name="Kuo A."/>
            <person name="Liang C."/>
            <person name="Lipzen A."/>
            <person name="Lutzoni F."/>
            <person name="Magnuson J."/>
            <person name="Mondo S."/>
            <person name="Nolan M."/>
            <person name="Ohm R."/>
            <person name="Pangilinan J."/>
            <person name="Park H.-J."/>
            <person name="Ramirez L."/>
            <person name="Alfaro M."/>
            <person name="Sun H."/>
            <person name="Tritt A."/>
            <person name="Yoshinaga Y."/>
            <person name="Zwiers L.-H."/>
            <person name="Turgeon B."/>
            <person name="Goodwin S."/>
            <person name="Spatafora J."/>
            <person name="Crous P."/>
            <person name="Grigoriev I."/>
        </authorList>
    </citation>
    <scope>NUCLEOTIDE SEQUENCE</scope>
    <source>
        <strain evidence="2">CBS 130266</strain>
    </source>
</reference>
<name>A0A9P4TYJ9_9PEZI</name>
<comment type="caution">
    <text evidence="2">The sequence shown here is derived from an EMBL/GenBank/DDBJ whole genome shotgun (WGS) entry which is preliminary data.</text>
</comment>
<evidence type="ECO:0008006" key="4">
    <source>
        <dbReference type="Google" id="ProtNLM"/>
    </source>
</evidence>
<feature type="region of interest" description="Disordered" evidence="1">
    <location>
        <begin position="1"/>
        <end position="46"/>
    </location>
</feature>
<organism evidence="2 3">
    <name type="scientific">Tothia fuscella</name>
    <dbReference type="NCBI Taxonomy" id="1048955"/>
    <lineage>
        <taxon>Eukaryota</taxon>
        <taxon>Fungi</taxon>
        <taxon>Dikarya</taxon>
        <taxon>Ascomycota</taxon>
        <taxon>Pezizomycotina</taxon>
        <taxon>Dothideomycetes</taxon>
        <taxon>Pleosporomycetidae</taxon>
        <taxon>Venturiales</taxon>
        <taxon>Cylindrosympodiaceae</taxon>
        <taxon>Tothia</taxon>
    </lineage>
</organism>
<gene>
    <name evidence="2" type="ORF">EJ08DRAFT_696304</name>
</gene>
<accession>A0A9P4TYJ9</accession>
<dbReference type="OrthoDB" id="4772757at2759"/>
<proteinExistence type="predicted"/>
<dbReference type="EMBL" id="MU007031">
    <property type="protein sequence ID" value="KAF2431509.1"/>
    <property type="molecule type" value="Genomic_DNA"/>
</dbReference>
<dbReference type="AlphaFoldDB" id="A0A9P4TYJ9"/>
<evidence type="ECO:0000313" key="3">
    <source>
        <dbReference type="Proteomes" id="UP000800235"/>
    </source>
</evidence>
<dbReference type="Gene3D" id="1.25.40.20">
    <property type="entry name" value="Ankyrin repeat-containing domain"/>
    <property type="match status" value="1"/>
</dbReference>